<reference evidence="1" key="3">
    <citation type="submission" date="2023-06" db="EMBL/GenBank/DDBJ databases">
        <authorList>
            <person name="Sun Q."/>
            <person name="Zhou Y."/>
        </authorList>
    </citation>
    <scope>NUCLEOTIDE SEQUENCE</scope>
    <source>
        <strain evidence="1">CGMCC 1.10859</strain>
    </source>
</reference>
<dbReference type="SUPFAM" id="SSF53448">
    <property type="entry name" value="Nucleotide-diphospho-sugar transferases"/>
    <property type="match status" value="1"/>
</dbReference>
<reference evidence="2 3" key="2">
    <citation type="submission" date="2016-10" db="EMBL/GenBank/DDBJ databases">
        <authorList>
            <person name="Varghese N."/>
            <person name="Submissions S."/>
        </authorList>
    </citation>
    <scope>NUCLEOTIDE SEQUENCE [LARGE SCALE GENOMIC DNA]</scope>
    <source>
        <strain evidence="2 3">DSM 24802</strain>
    </source>
</reference>
<dbReference type="Gene3D" id="3.90.550.10">
    <property type="entry name" value="Spore Coat Polysaccharide Biosynthesis Protein SpsA, Chain A"/>
    <property type="match status" value="1"/>
</dbReference>
<protein>
    <recommendedName>
        <fullName evidence="5">Glycosyltransferase 2-like domain-containing protein</fullName>
    </recommendedName>
</protein>
<sequence length="355" mass="39694">MTHLAIALLTHNEATHVPKLFQDLRRQTVFDAHGPADRIDLFVVANGCTDSTLERSREWVARLKFPDFVRFHPVELEIASKTNAWNVFMHDLLPDGVDVVCLLDGDIRLPQADLIAGGIAALAAHAEAIIASDVSVNDYTGAARLNPMRLLNRVFQRPPGATKGMCGQFYCARAPHFRKIVLPVGLLSQDGYLGAMVATDALTRLPGPPGRIVNVPGGYHLHPAYVSLARMYRFQKRQAIGTALNRLIYQEMEKMPAGYDLRMAEIARRNRADPDWVRQLIAARARETRSFVPRSYVFRRFHAVRNAGFKAGLKWLVMPLAVLFDYVTAHYANAEIRSLSVGSVQANQGKFKIRQ</sequence>
<dbReference type="AlphaFoldDB" id="A0AAN4UN39"/>
<accession>A0AAN4UN39</accession>
<dbReference type="RefSeq" id="WP_143037469.1">
    <property type="nucleotide sequence ID" value="NZ_BNAB01000001.1"/>
</dbReference>
<comment type="caution">
    <text evidence="1">The sequence shown here is derived from an EMBL/GenBank/DDBJ whole genome shotgun (WGS) entry which is preliminary data.</text>
</comment>
<dbReference type="EMBL" id="FNOB01000001">
    <property type="protein sequence ID" value="SDW10612.1"/>
    <property type="molecule type" value="Genomic_DNA"/>
</dbReference>
<dbReference type="EMBL" id="BNAB01000001">
    <property type="protein sequence ID" value="GHD98575.1"/>
    <property type="molecule type" value="Genomic_DNA"/>
</dbReference>
<name>A0AAN4UN39_9RHOB</name>
<keyword evidence="3" id="KW-1185">Reference proteome</keyword>
<evidence type="ECO:0000313" key="1">
    <source>
        <dbReference type="EMBL" id="GHD98575.1"/>
    </source>
</evidence>
<reference evidence="1" key="1">
    <citation type="journal article" date="2014" name="Int. J. Syst. Evol. Microbiol.">
        <title>Complete genome sequence of Corynebacterium casei LMG S-19264T (=DSM 44701T), isolated from a smear-ripened cheese.</title>
        <authorList>
            <consortium name="US DOE Joint Genome Institute (JGI-PGF)"/>
            <person name="Walter F."/>
            <person name="Albersmeier A."/>
            <person name="Kalinowski J."/>
            <person name="Ruckert C."/>
        </authorList>
    </citation>
    <scope>NUCLEOTIDE SEQUENCE</scope>
    <source>
        <strain evidence="1">CGMCC 1.10859</strain>
    </source>
</reference>
<gene>
    <name evidence="1" type="ORF">GCM10008024_02640</name>
    <name evidence="2" type="ORF">SAMN05444006_101283</name>
</gene>
<evidence type="ECO:0000313" key="3">
    <source>
        <dbReference type="Proteomes" id="UP000199541"/>
    </source>
</evidence>
<evidence type="ECO:0008006" key="5">
    <source>
        <dbReference type="Google" id="ProtNLM"/>
    </source>
</evidence>
<dbReference type="Proteomes" id="UP000634647">
    <property type="component" value="Unassembled WGS sequence"/>
</dbReference>
<organism evidence="1 4">
    <name type="scientific">Allgaiera indica</name>
    <dbReference type="NCBI Taxonomy" id="765699"/>
    <lineage>
        <taxon>Bacteria</taxon>
        <taxon>Pseudomonadati</taxon>
        <taxon>Pseudomonadota</taxon>
        <taxon>Alphaproteobacteria</taxon>
        <taxon>Rhodobacterales</taxon>
        <taxon>Paracoccaceae</taxon>
        <taxon>Allgaiera</taxon>
    </lineage>
</organism>
<evidence type="ECO:0000313" key="2">
    <source>
        <dbReference type="EMBL" id="SDW10612.1"/>
    </source>
</evidence>
<dbReference type="InterPro" id="IPR029044">
    <property type="entry name" value="Nucleotide-diphossugar_trans"/>
</dbReference>
<proteinExistence type="predicted"/>
<dbReference type="Proteomes" id="UP000199541">
    <property type="component" value="Unassembled WGS sequence"/>
</dbReference>
<evidence type="ECO:0000313" key="4">
    <source>
        <dbReference type="Proteomes" id="UP000634647"/>
    </source>
</evidence>